<dbReference type="GO" id="GO:0042602">
    <property type="term" value="F:riboflavin reductase (NADPH) activity"/>
    <property type="evidence" value="ECO:0007669"/>
    <property type="project" value="TreeGrafter"/>
</dbReference>
<dbReference type="SMART" id="SM00903">
    <property type="entry name" value="Flavin_Reduct"/>
    <property type="match status" value="1"/>
</dbReference>
<dbReference type="Proteomes" id="UP000242763">
    <property type="component" value="Unassembled WGS sequence"/>
</dbReference>
<dbReference type="RefSeq" id="WP_091522177.1">
    <property type="nucleotide sequence ID" value="NZ_FORF01000011.1"/>
</dbReference>
<dbReference type="STRING" id="1121003.SAMN03080618_02228"/>
<dbReference type="Pfam" id="PF01613">
    <property type="entry name" value="Flavin_Reduct"/>
    <property type="match status" value="1"/>
</dbReference>
<organism evidence="3 4">
    <name type="scientific">Aquamicrobium aerolatum DSM 21857</name>
    <dbReference type="NCBI Taxonomy" id="1121003"/>
    <lineage>
        <taxon>Bacteria</taxon>
        <taxon>Pseudomonadati</taxon>
        <taxon>Pseudomonadota</taxon>
        <taxon>Alphaproteobacteria</taxon>
        <taxon>Hyphomicrobiales</taxon>
        <taxon>Phyllobacteriaceae</taxon>
        <taxon>Aerobium</taxon>
    </lineage>
</organism>
<reference evidence="4" key="1">
    <citation type="submission" date="2016-10" db="EMBL/GenBank/DDBJ databases">
        <authorList>
            <person name="Varghese N."/>
            <person name="Submissions S."/>
        </authorList>
    </citation>
    <scope>NUCLEOTIDE SEQUENCE [LARGE SCALE GENOMIC DNA]</scope>
    <source>
        <strain evidence="4">DSM 21857</strain>
    </source>
</reference>
<dbReference type="AlphaFoldDB" id="A0A1I3P119"/>
<keyword evidence="1" id="KW-0560">Oxidoreductase</keyword>
<proteinExistence type="predicted"/>
<evidence type="ECO:0000313" key="3">
    <source>
        <dbReference type="EMBL" id="SFJ15265.1"/>
    </source>
</evidence>
<dbReference type="EMBL" id="FORF01000011">
    <property type="protein sequence ID" value="SFJ15265.1"/>
    <property type="molecule type" value="Genomic_DNA"/>
</dbReference>
<dbReference type="Gene3D" id="2.30.110.10">
    <property type="entry name" value="Electron Transport, Fmn-binding Protein, Chain A"/>
    <property type="match status" value="1"/>
</dbReference>
<accession>A0A1I3P119</accession>
<evidence type="ECO:0000313" key="4">
    <source>
        <dbReference type="Proteomes" id="UP000242763"/>
    </source>
</evidence>
<name>A0A1I3P119_9HYPH</name>
<dbReference type="GO" id="GO:0010181">
    <property type="term" value="F:FMN binding"/>
    <property type="evidence" value="ECO:0007669"/>
    <property type="project" value="InterPro"/>
</dbReference>
<gene>
    <name evidence="3" type="ORF">SAMN03080618_02228</name>
</gene>
<keyword evidence="4" id="KW-1185">Reference proteome</keyword>
<dbReference type="InterPro" id="IPR002563">
    <property type="entry name" value="Flavin_Rdtase-like_dom"/>
</dbReference>
<sequence length="172" mass="18507">MSRPAVAVDYDHDGICQAEFRKAMSNFPTGVAVLTAAENGTRYGMTVNSLTSVSLTPSLLLVCPKKGSSTGEALKRTGRFAVNILSADQEDLCKRFAGEHAPRFEGLEEVEERDALPLLPNSLVHLICEVHAVHPAGDHDIVVGRVTQGQVAAGDPLLFHQGSLTHHRRESA</sequence>
<dbReference type="PANTHER" id="PTHR30466:SF1">
    <property type="entry name" value="FMN REDUCTASE (NADH) RUTF"/>
    <property type="match status" value="1"/>
</dbReference>
<dbReference type="SUPFAM" id="SSF50475">
    <property type="entry name" value="FMN-binding split barrel"/>
    <property type="match status" value="1"/>
</dbReference>
<evidence type="ECO:0000259" key="2">
    <source>
        <dbReference type="SMART" id="SM00903"/>
    </source>
</evidence>
<dbReference type="InterPro" id="IPR050268">
    <property type="entry name" value="NADH-dep_flavin_reductase"/>
</dbReference>
<dbReference type="OrthoDB" id="9792858at2"/>
<feature type="domain" description="Flavin reductase like" evidence="2">
    <location>
        <begin position="24"/>
        <end position="166"/>
    </location>
</feature>
<dbReference type="PANTHER" id="PTHR30466">
    <property type="entry name" value="FLAVIN REDUCTASE"/>
    <property type="match status" value="1"/>
</dbReference>
<evidence type="ECO:0000256" key="1">
    <source>
        <dbReference type="ARBA" id="ARBA00023002"/>
    </source>
</evidence>
<dbReference type="InterPro" id="IPR012349">
    <property type="entry name" value="Split_barrel_FMN-bd"/>
</dbReference>
<protein>
    <submittedName>
        <fullName evidence="3">NADH-FMN oxidoreductase RutF, flavin reductase (DIM6/NTAB) family</fullName>
    </submittedName>
</protein>